<dbReference type="Gene3D" id="3.30.710.10">
    <property type="entry name" value="Potassium Channel Kv1.1, Chain A"/>
    <property type="match status" value="1"/>
</dbReference>
<dbReference type="PROSITE" id="PS50005">
    <property type="entry name" value="TPR"/>
    <property type="match status" value="1"/>
</dbReference>
<evidence type="ECO:0000313" key="3">
    <source>
        <dbReference type="EMBL" id="EFJ25848.1"/>
    </source>
</evidence>
<dbReference type="PANTHER" id="PTHR44203">
    <property type="entry name" value="ETO1-RELATED"/>
    <property type="match status" value="1"/>
</dbReference>
<dbReference type="InterPro" id="IPR011333">
    <property type="entry name" value="SKP1/BTB/POZ_sf"/>
</dbReference>
<dbReference type="Pfam" id="PF13181">
    <property type="entry name" value="TPR_8"/>
    <property type="match status" value="1"/>
</dbReference>
<dbReference type="SMART" id="SM00028">
    <property type="entry name" value="TPR"/>
    <property type="match status" value="5"/>
</dbReference>
<dbReference type="EMBL" id="GL377586">
    <property type="protein sequence ID" value="EFJ25848.1"/>
    <property type="molecule type" value="Genomic_DNA"/>
</dbReference>
<accession>D8RQF2</accession>
<dbReference type="InterPro" id="IPR019734">
    <property type="entry name" value="TPR_rpt"/>
</dbReference>
<dbReference type="InParanoid" id="D8RQF2"/>
<protein>
    <submittedName>
        <fullName evidence="3">Ethylene OVERPRODUCER1-like protein</fullName>
    </submittedName>
</protein>
<evidence type="ECO:0000256" key="2">
    <source>
        <dbReference type="PROSITE-ProRule" id="PRU00339"/>
    </source>
</evidence>
<keyword evidence="4" id="KW-1185">Reference proteome</keyword>
<dbReference type="STRING" id="88036.D8RQF2"/>
<dbReference type="FunCoup" id="D8RQF2">
    <property type="interactions" value="2"/>
</dbReference>
<evidence type="ECO:0000256" key="1">
    <source>
        <dbReference type="ARBA" id="ARBA00004906"/>
    </source>
</evidence>
<dbReference type="SUPFAM" id="SSF54695">
    <property type="entry name" value="POZ domain"/>
    <property type="match status" value="1"/>
</dbReference>
<dbReference type="Proteomes" id="UP000001514">
    <property type="component" value="Unassembled WGS sequence"/>
</dbReference>
<dbReference type="AlphaFoldDB" id="D8RQF2"/>
<dbReference type="OMA" id="HANSDHE"/>
<dbReference type="SUPFAM" id="SSF48452">
    <property type="entry name" value="TPR-like"/>
    <property type="match status" value="2"/>
</dbReference>
<dbReference type="PANTHER" id="PTHR44203:SF8">
    <property type="entry name" value="ETHYLENE-OVERPRODUCTION PROTEIN 1"/>
    <property type="match status" value="1"/>
</dbReference>
<reference evidence="3 4" key="1">
    <citation type="journal article" date="2011" name="Science">
        <title>The Selaginella genome identifies genetic changes associated with the evolution of vascular plants.</title>
        <authorList>
            <person name="Banks J.A."/>
            <person name="Nishiyama T."/>
            <person name="Hasebe M."/>
            <person name="Bowman J.L."/>
            <person name="Gribskov M."/>
            <person name="dePamphilis C."/>
            <person name="Albert V.A."/>
            <person name="Aono N."/>
            <person name="Aoyama T."/>
            <person name="Ambrose B.A."/>
            <person name="Ashton N.W."/>
            <person name="Axtell M.J."/>
            <person name="Barker E."/>
            <person name="Barker M.S."/>
            <person name="Bennetzen J.L."/>
            <person name="Bonawitz N.D."/>
            <person name="Chapple C."/>
            <person name="Cheng C."/>
            <person name="Correa L.G."/>
            <person name="Dacre M."/>
            <person name="DeBarry J."/>
            <person name="Dreyer I."/>
            <person name="Elias M."/>
            <person name="Engstrom E.M."/>
            <person name="Estelle M."/>
            <person name="Feng L."/>
            <person name="Finet C."/>
            <person name="Floyd S.K."/>
            <person name="Frommer W.B."/>
            <person name="Fujita T."/>
            <person name="Gramzow L."/>
            <person name="Gutensohn M."/>
            <person name="Harholt J."/>
            <person name="Hattori M."/>
            <person name="Heyl A."/>
            <person name="Hirai T."/>
            <person name="Hiwatashi Y."/>
            <person name="Ishikawa M."/>
            <person name="Iwata M."/>
            <person name="Karol K.G."/>
            <person name="Koehler B."/>
            <person name="Kolukisaoglu U."/>
            <person name="Kubo M."/>
            <person name="Kurata T."/>
            <person name="Lalonde S."/>
            <person name="Li K."/>
            <person name="Li Y."/>
            <person name="Litt A."/>
            <person name="Lyons E."/>
            <person name="Manning G."/>
            <person name="Maruyama T."/>
            <person name="Michael T.P."/>
            <person name="Mikami K."/>
            <person name="Miyazaki S."/>
            <person name="Morinaga S."/>
            <person name="Murata T."/>
            <person name="Mueller-Roeber B."/>
            <person name="Nelson D.R."/>
            <person name="Obara M."/>
            <person name="Oguri Y."/>
            <person name="Olmstead R.G."/>
            <person name="Onodera N."/>
            <person name="Petersen B.L."/>
            <person name="Pils B."/>
            <person name="Prigge M."/>
            <person name="Rensing S.A."/>
            <person name="Riano-Pachon D.M."/>
            <person name="Roberts A.W."/>
            <person name="Sato Y."/>
            <person name="Scheller H.V."/>
            <person name="Schulz B."/>
            <person name="Schulz C."/>
            <person name="Shakirov E.V."/>
            <person name="Shibagaki N."/>
            <person name="Shinohara N."/>
            <person name="Shippen D.E."/>
            <person name="Soerensen I."/>
            <person name="Sotooka R."/>
            <person name="Sugimoto N."/>
            <person name="Sugita M."/>
            <person name="Sumikawa N."/>
            <person name="Tanurdzic M."/>
            <person name="Theissen G."/>
            <person name="Ulvskov P."/>
            <person name="Wakazuki S."/>
            <person name="Weng J.K."/>
            <person name="Willats W.W."/>
            <person name="Wipf D."/>
            <person name="Wolf P.G."/>
            <person name="Yang L."/>
            <person name="Zimmer A.D."/>
            <person name="Zhu Q."/>
            <person name="Mitros T."/>
            <person name="Hellsten U."/>
            <person name="Loque D."/>
            <person name="Otillar R."/>
            <person name="Salamov A."/>
            <person name="Schmutz J."/>
            <person name="Shapiro H."/>
            <person name="Lindquist E."/>
            <person name="Lucas S."/>
            <person name="Rokhsar D."/>
            <person name="Grigoriev I.V."/>
        </authorList>
    </citation>
    <scope>NUCLEOTIDE SEQUENCE [LARGE SCALE GENOMIC DNA]</scope>
</reference>
<dbReference type="GO" id="GO:0010105">
    <property type="term" value="P:negative regulation of ethylene-activated signaling pathway"/>
    <property type="evidence" value="ECO:0007669"/>
    <property type="project" value="InterPro"/>
</dbReference>
<gene>
    <name evidence="3" type="ORF">SELMODRAFT_451008</name>
</gene>
<dbReference type="eggNOG" id="ENOG502QPQB">
    <property type="taxonomic scope" value="Eukaryota"/>
</dbReference>
<dbReference type="Gene3D" id="1.25.40.10">
    <property type="entry name" value="Tetratricopeptide repeat domain"/>
    <property type="match status" value="3"/>
</dbReference>
<keyword evidence="2" id="KW-0802">TPR repeat</keyword>
<evidence type="ECO:0000313" key="4">
    <source>
        <dbReference type="Proteomes" id="UP000001514"/>
    </source>
</evidence>
<proteinExistence type="predicted"/>
<dbReference type="InterPro" id="IPR011990">
    <property type="entry name" value="TPR-like_helical_dom_sf"/>
</dbReference>
<dbReference type="Gramene" id="EFJ25848">
    <property type="protein sequence ID" value="EFJ25848"/>
    <property type="gene ID" value="SELMODRAFT_451008"/>
</dbReference>
<feature type="repeat" description="TPR" evidence="2">
    <location>
        <begin position="705"/>
        <end position="738"/>
    </location>
</feature>
<dbReference type="HOGENOM" id="CLU_015650_0_0_1"/>
<name>D8RQF2_SELML</name>
<organism evidence="4">
    <name type="scientific">Selaginella moellendorffii</name>
    <name type="common">Spikemoss</name>
    <dbReference type="NCBI Taxonomy" id="88036"/>
    <lineage>
        <taxon>Eukaryota</taxon>
        <taxon>Viridiplantae</taxon>
        <taxon>Streptophyta</taxon>
        <taxon>Embryophyta</taxon>
        <taxon>Tracheophyta</taxon>
        <taxon>Lycopodiopsida</taxon>
        <taxon>Selaginellales</taxon>
        <taxon>Selaginellaceae</taxon>
        <taxon>Selaginella</taxon>
    </lineage>
</organism>
<dbReference type="KEGG" id="smo:SELMODRAFT_451008"/>
<dbReference type="InterPro" id="IPR044631">
    <property type="entry name" value="ETO1-like"/>
</dbReference>
<sequence length="883" mass="99044">MRSLGIMDSCRSSQVHADVCVDKATFDPRLPLKAGSKADGESCSYSGLSVSQLADPPIQPYYKPVDYVDTLGQVHQELEVSPDHDKSRLYLEQSFVFRGLGELKLLRRSLRSAWQHATSTHEKLVYASWLKYERREEELDSKSADCCGVGKLDLPQLEGADDLLQACSTSGSDDDDIVFLFGSERVHCNRQKIAALSAPFYAMLNGCFTESQTRAIQFSENGISVAGMKVVDTFSKTGTLGRLPPKIILEVLSFSNRFFCERMKVACDQSLAALIHNLDDAIAFVDYGLEETAQVLVATCLQVFLRELPLSLRNPNVSKHFCNAESRKRFIAVGHSSFALYALLSQVAMEDDISSQLSASLLCQLRDCASSFRQRALVYHQQGCVMLARKQYKEALEFFQAAAEEGHAYSCAGIARVKLKCGDKQAAFKETTCLITCYKACGWMYQERSLYGSGKMKMADLDKATDLDPTLTYPYKYRAAALMDDHKVVEAIAEINRVLCFKVTPDCLELRIYFCLALQDYDGAVRDIRALLTLDPAYMMYTGRVSAAQLLVLLSEHVDQWTKADCWMQLYDRWSSVDDIGSLAVVHQMLETDPGKGLLYFRQSLLLLRLSCPKAAMRSLRLAREHTTSVPERLVYEGWILYDTGHRQEALQKAEESISIHRSFEAFFLKAYALADTSLDPESSTKVINLLEEALRCPSDGLRKGQALNNLGSVYVDCGKFDLAADCYVSALKIRHTRAHQGLARVHFLQGDRKSAYDEMTKLIEKACNKASAYEKRSEYCERDIGISDLNMVTKIDPLRTYPYRYRAAGVLMDNHREQEAIAELSKAIAFKADLQLLHLRGAFYECVGDVAAALRDCRAALSVDPHHTDTLELQNKVMQVRA</sequence>
<comment type="pathway">
    <text evidence="1">Protein modification; protein ubiquitination.</text>
</comment>